<proteinExistence type="predicted"/>
<dbReference type="EMBL" id="MLFT02000006">
    <property type="protein sequence ID" value="PHT45970.1"/>
    <property type="molecule type" value="Genomic_DNA"/>
</dbReference>
<dbReference type="STRING" id="33114.A0A2G2WLD5"/>
<dbReference type="AlphaFoldDB" id="A0A2G2WLD5"/>
<keyword evidence="2" id="KW-1185">Reference proteome</keyword>
<reference evidence="1 2" key="1">
    <citation type="journal article" date="2017" name="Genome Biol.">
        <title>New reference genome sequences of hot pepper reveal the massive evolution of plant disease-resistance genes by retroduplication.</title>
        <authorList>
            <person name="Kim S."/>
            <person name="Park J."/>
            <person name="Yeom S.I."/>
            <person name="Kim Y.M."/>
            <person name="Seo E."/>
            <person name="Kim K.T."/>
            <person name="Kim M.S."/>
            <person name="Lee J.M."/>
            <person name="Cheong K."/>
            <person name="Shin H.S."/>
            <person name="Kim S.B."/>
            <person name="Han K."/>
            <person name="Lee J."/>
            <person name="Park M."/>
            <person name="Lee H.A."/>
            <person name="Lee H.Y."/>
            <person name="Lee Y."/>
            <person name="Oh S."/>
            <person name="Lee J.H."/>
            <person name="Choi E."/>
            <person name="Choi E."/>
            <person name="Lee S.E."/>
            <person name="Jeon J."/>
            <person name="Kim H."/>
            <person name="Choi G."/>
            <person name="Song H."/>
            <person name="Lee J."/>
            <person name="Lee S.C."/>
            <person name="Kwon J.K."/>
            <person name="Lee H.Y."/>
            <person name="Koo N."/>
            <person name="Hong Y."/>
            <person name="Kim R.W."/>
            <person name="Kang W.H."/>
            <person name="Huh J.H."/>
            <person name="Kang B.C."/>
            <person name="Yang T.J."/>
            <person name="Lee Y.H."/>
            <person name="Bennetzen J.L."/>
            <person name="Choi D."/>
        </authorList>
    </citation>
    <scope>NUCLEOTIDE SEQUENCE [LARGE SCALE GENOMIC DNA]</scope>
    <source>
        <strain evidence="2">cv. PBC81</strain>
    </source>
</reference>
<protein>
    <submittedName>
        <fullName evidence="1">Uncharacterized protein</fullName>
    </submittedName>
</protein>
<comment type="caution">
    <text evidence="1">The sequence shown here is derived from an EMBL/GenBank/DDBJ whole genome shotgun (WGS) entry which is preliminary data.</text>
</comment>
<reference evidence="2" key="2">
    <citation type="journal article" date="2017" name="J. Anim. Genet.">
        <title>Multiple reference genome sequences of hot pepper reveal the massive evolution of plant disease resistance genes by retroduplication.</title>
        <authorList>
            <person name="Kim S."/>
            <person name="Park J."/>
            <person name="Yeom S.-I."/>
            <person name="Kim Y.-M."/>
            <person name="Seo E."/>
            <person name="Kim K.-T."/>
            <person name="Kim M.-S."/>
            <person name="Lee J.M."/>
            <person name="Cheong K."/>
            <person name="Shin H.-S."/>
            <person name="Kim S.-B."/>
            <person name="Han K."/>
            <person name="Lee J."/>
            <person name="Park M."/>
            <person name="Lee H.-A."/>
            <person name="Lee H.-Y."/>
            <person name="Lee Y."/>
            <person name="Oh S."/>
            <person name="Lee J.H."/>
            <person name="Choi E."/>
            <person name="Choi E."/>
            <person name="Lee S.E."/>
            <person name="Jeon J."/>
            <person name="Kim H."/>
            <person name="Choi G."/>
            <person name="Song H."/>
            <person name="Lee J."/>
            <person name="Lee S.-C."/>
            <person name="Kwon J.-K."/>
            <person name="Lee H.-Y."/>
            <person name="Koo N."/>
            <person name="Hong Y."/>
            <person name="Kim R.W."/>
            <person name="Kang W.-H."/>
            <person name="Huh J.H."/>
            <person name="Kang B.-C."/>
            <person name="Yang T.-J."/>
            <person name="Lee Y.-H."/>
            <person name="Bennetzen J.L."/>
            <person name="Choi D."/>
        </authorList>
    </citation>
    <scope>NUCLEOTIDE SEQUENCE [LARGE SCALE GENOMIC DNA]</scope>
    <source>
        <strain evidence="2">cv. PBC81</strain>
    </source>
</reference>
<accession>A0A2G2WLD5</accession>
<evidence type="ECO:0000313" key="1">
    <source>
        <dbReference type="EMBL" id="PHT45970.1"/>
    </source>
</evidence>
<sequence>MEMYASQLVKFAGRWKSQTRALIPPVKQFSLNGDTDNSIRFPSMERPQPYSELPELPYPSEEIIIEPEICRQVVIDYCSPKFQDVSAYQKSYRHGVKIRATSLKAKKT</sequence>
<name>A0A2G2WLD5_CAPBA</name>
<dbReference type="Proteomes" id="UP000224567">
    <property type="component" value="Unassembled WGS sequence"/>
</dbReference>
<evidence type="ECO:0000313" key="2">
    <source>
        <dbReference type="Proteomes" id="UP000224567"/>
    </source>
</evidence>
<organism evidence="1 2">
    <name type="scientific">Capsicum baccatum</name>
    <name type="common">Peruvian pepper</name>
    <dbReference type="NCBI Taxonomy" id="33114"/>
    <lineage>
        <taxon>Eukaryota</taxon>
        <taxon>Viridiplantae</taxon>
        <taxon>Streptophyta</taxon>
        <taxon>Embryophyta</taxon>
        <taxon>Tracheophyta</taxon>
        <taxon>Spermatophyta</taxon>
        <taxon>Magnoliopsida</taxon>
        <taxon>eudicotyledons</taxon>
        <taxon>Gunneridae</taxon>
        <taxon>Pentapetalae</taxon>
        <taxon>asterids</taxon>
        <taxon>lamiids</taxon>
        <taxon>Solanales</taxon>
        <taxon>Solanaceae</taxon>
        <taxon>Solanoideae</taxon>
        <taxon>Capsiceae</taxon>
        <taxon>Capsicum</taxon>
    </lineage>
</organism>
<gene>
    <name evidence="1" type="ORF">CQW23_15128</name>
</gene>